<proteinExistence type="predicted"/>
<dbReference type="EMBL" id="WQMT02000002">
    <property type="protein sequence ID" value="KAG9226930.1"/>
    <property type="molecule type" value="Genomic_DNA"/>
</dbReference>
<evidence type="ECO:0000313" key="1">
    <source>
        <dbReference type="EMBL" id="KAG9226930.1"/>
    </source>
</evidence>
<evidence type="ECO:0000313" key="2">
    <source>
        <dbReference type="Proteomes" id="UP000824881"/>
    </source>
</evidence>
<dbReference type="Proteomes" id="UP000824881">
    <property type="component" value="Unassembled WGS sequence"/>
</dbReference>
<sequence>MKLLLLASLFLAAQAAIITHPHATVLHEKRDLLPSGWTHARRHDPSAIIPLRFALTQSNMHRLEEFLNEVSHPKSPQYGNHWTAGKIAETFAPSEETISTVHNWLVGSGIPAERIKISSTKGWINVDASVAEANDLLRTEYNVYVHESGKSHVGCNEYHLPAHVAPHVELVLPSVHFDARVEKRGPSTTPVTISNLGQPGFGITPKTTGKVPTEVLKFHNAKQDAAAAADYCWLILTPDCLRTLYGLNYTTQAADKNSFGVGVLQTQVQNFAYNGESDLDLEYAMNLVGVQQNITLYQVGDLVQGASFNNFLDAIDGSYCTFEGGDDIYQDPHYPNTQTGGWKGAAECGTVKPTNVISTSYGYNEADLNPTYTARQCAEYAKLGLMGITMLFSSGDSGVGGNNGVCMSEFGFPDAYGSVFNPGFPASCPFVTVVGATQINKNAPVTAPEAAIDQVIFSGGGFSNHFAMPDYQKDHVNNYLTNFPPSHPDDIWNSTGVARAFPDIAANGANFVAAVNGQFILVYGTSASTPVIGALITLINDARLAAGKKTVGFINPTIYSPDFSDAFNDIVAGNNSGCGSSGFNATSGWDPVTGLGTPRFGKLLEKWLSLP</sequence>
<reference evidence="1 2" key="1">
    <citation type="journal article" date="2021" name="Appl. Environ. Microbiol.">
        <title>Genetic linkage and physical mapping for an oyster mushroom Pleurotus cornucopiae and QTL analysis for the trait cap color.</title>
        <authorList>
            <person name="Zhang Y."/>
            <person name="Gao W."/>
            <person name="Sonnenberg A."/>
            <person name="Chen Q."/>
            <person name="Zhang J."/>
            <person name="Huang C."/>
        </authorList>
    </citation>
    <scope>NUCLEOTIDE SEQUENCE [LARGE SCALE GENOMIC DNA]</scope>
    <source>
        <strain evidence="1">CCMSSC00406</strain>
    </source>
</reference>
<name>A0ACB7J9K5_PLECO</name>
<gene>
    <name evidence="1" type="ORF">CCMSSC00406_0003397</name>
</gene>
<comment type="caution">
    <text evidence="1">The sequence shown here is derived from an EMBL/GenBank/DDBJ whole genome shotgun (WGS) entry which is preliminary data.</text>
</comment>
<accession>A0ACB7J9K5</accession>
<organism evidence="1 2">
    <name type="scientific">Pleurotus cornucopiae</name>
    <name type="common">Cornucopia mushroom</name>
    <dbReference type="NCBI Taxonomy" id="5321"/>
    <lineage>
        <taxon>Eukaryota</taxon>
        <taxon>Fungi</taxon>
        <taxon>Dikarya</taxon>
        <taxon>Basidiomycota</taxon>
        <taxon>Agaricomycotina</taxon>
        <taxon>Agaricomycetes</taxon>
        <taxon>Agaricomycetidae</taxon>
        <taxon>Agaricales</taxon>
        <taxon>Pleurotineae</taxon>
        <taxon>Pleurotaceae</taxon>
        <taxon>Pleurotus</taxon>
    </lineage>
</organism>
<keyword evidence="2" id="KW-1185">Reference proteome</keyword>
<protein>
    <submittedName>
        <fullName evidence="1">Uncharacterized protein</fullName>
    </submittedName>
</protein>